<dbReference type="Pfam" id="PF14388">
    <property type="entry name" value="DUF4419"/>
    <property type="match status" value="1"/>
</dbReference>
<reference evidence="1" key="1">
    <citation type="submission" date="2021-06" db="EMBL/GenBank/DDBJ databases">
        <authorList>
            <person name="Kallberg Y."/>
            <person name="Tangrot J."/>
            <person name="Rosling A."/>
        </authorList>
    </citation>
    <scope>NUCLEOTIDE SEQUENCE</scope>
    <source>
        <strain evidence="1">AZ414A</strain>
    </source>
</reference>
<accession>A0A9N8YYD1</accession>
<dbReference type="InterPro" id="IPR025533">
    <property type="entry name" value="DUF4419"/>
</dbReference>
<evidence type="ECO:0000313" key="2">
    <source>
        <dbReference type="Proteomes" id="UP000789706"/>
    </source>
</evidence>
<dbReference type="EMBL" id="CAJVPK010000140">
    <property type="protein sequence ID" value="CAG8458090.1"/>
    <property type="molecule type" value="Genomic_DNA"/>
</dbReference>
<dbReference type="OrthoDB" id="2305333at2759"/>
<evidence type="ECO:0000313" key="1">
    <source>
        <dbReference type="EMBL" id="CAG8458090.1"/>
    </source>
</evidence>
<proteinExistence type="predicted"/>
<dbReference type="AlphaFoldDB" id="A0A9N8YYD1"/>
<name>A0A9N8YYD1_9GLOM</name>
<protein>
    <submittedName>
        <fullName evidence="1">8683_t:CDS:1</fullName>
    </submittedName>
</protein>
<sequence length="164" mass="18556">MFLCGIPKVTLEGTLENWLHLQEKRAKICDIELDIDFWLDRLEPVITYKNGWLGTLFPNNNYGNKIKKNEIDPGEESSGLVHVPFDLVTMGRVTFRLSFDAETISASTSSPETTTTSPLLNEVLEEYGLESEGIGAIPLFISPTHDIQNSDKYFEECITEINKR</sequence>
<dbReference type="Proteomes" id="UP000789706">
    <property type="component" value="Unassembled WGS sequence"/>
</dbReference>
<organism evidence="1 2">
    <name type="scientific">Diversispora eburnea</name>
    <dbReference type="NCBI Taxonomy" id="1213867"/>
    <lineage>
        <taxon>Eukaryota</taxon>
        <taxon>Fungi</taxon>
        <taxon>Fungi incertae sedis</taxon>
        <taxon>Mucoromycota</taxon>
        <taxon>Glomeromycotina</taxon>
        <taxon>Glomeromycetes</taxon>
        <taxon>Diversisporales</taxon>
        <taxon>Diversisporaceae</taxon>
        <taxon>Diversispora</taxon>
    </lineage>
</organism>
<gene>
    <name evidence="1" type="ORF">DEBURN_LOCUS2524</name>
</gene>
<keyword evidence="2" id="KW-1185">Reference proteome</keyword>
<comment type="caution">
    <text evidence="1">The sequence shown here is derived from an EMBL/GenBank/DDBJ whole genome shotgun (WGS) entry which is preliminary data.</text>
</comment>